<dbReference type="Proteomes" id="UP000276133">
    <property type="component" value="Unassembled WGS sequence"/>
</dbReference>
<evidence type="ECO:0000313" key="2">
    <source>
        <dbReference type="Proteomes" id="UP000276133"/>
    </source>
</evidence>
<organism evidence="1 2">
    <name type="scientific">Brachionus plicatilis</name>
    <name type="common">Marine rotifer</name>
    <name type="synonym">Brachionus muelleri</name>
    <dbReference type="NCBI Taxonomy" id="10195"/>
    <lineage>
        <taxon>Eukaryota</taxon>
        <taxon>Metazoa</taxon>
        <taxon>Spiralia</taxon>
        <taxon>Gnathifera</taxon>
        <taxon>Rotifera</taxon>
        <taxon>Eurotatoria</taxon>
        <taxon>Monogononta</taxon>
        <taxon>Pseudotrocha</taxon>
        <taxon>Ploima</taxon>
        <taxon>Brachionidae</taxon>
        <taxon>Brachionus</taxon>
    </lineage>
</organism>
<gene>
    <name evidence="1" type="ORF">BpHYR1_037205</name>
</gene>
<accession>A0A3M7SII7</accession>
<evidence type="ECO:0000313" key="1">
    <source>
        <dbReference type="EMBL" id="RNA35427.1"/>
    </source>
</evidence>
<reference evidence="1 2" key="1">
    <citation type="journal article" date="2018" name="Sci. Rep.">
        <title>Genomic signatures of local adaptation to the degree of environmental predictability in rotifers.</title>
        <authorList>
            <person name="Franch-Gras L."/>
            <person name="Hahn C."/>
            <person name="Garcia-Roger E.M."/>
            <person name="Carmona M.J."/>
            <person name="Serra M."/>
            <person name="Gomez A."/>
        </authorList>
    </citation>
    <scope>NUCLEOTIDE SEQUENCE [LARGE SCALE GENOMIC DNA]</scope>
    <source>
        <strain evidence="1">HYR1</strain>
    </source>
</reference>
<dbReference type="AlphaFoldDB" id="A0A3M7SII7"/>
<dbReference type="EMBL" id="REGN01001326">
    <property type="protein sequence ID" value="RNA35427.1"/>
    <property type="molecule type" value="Genomic_DNA"/>
</dbReference>
<name>A0A3M7SII7_BRAPC</name>
<protein>
    <submittedName>
        <fullName evidence="1">Uncharacterized protein</fullName>
    </submittedName>
</protein>
<keyword evidence="2" id="KW-1185">Reference proteome</keyword>
<sequence length="69" mass="8260">MEETYFSINHDRSLILLNYFEFSDFETIKKQGFKHNGTLTINFIKFKTDVVILMWMKQEGSDWNCCLKA</sequence>
<proteinExistence type="predicted"/>
<comment type="caution">
    <text evidence="1">The sequence shown here is derived from an EMBL/GenBank/DDBJ whole genome shotgun (WGS) entry which is preliminary data.</text>
</comment>